<dbReference type="InterPro" id="IPR036866">
    <property type="entry name" value="RibonucZ/Hydroxyglut_hydro"/>
</dbReference>
<keyword evidence="3 4" id="KW-0539">Nucleus</keyword>
<feature type="region of interest" description="Disordered" evidence="5">
    <location>
        <begin position="89"/>
        <end position="109"/>
    </location>
</feature>
<dbReference type="PANTHER" id="PTHR45922:SF1">
    <property type="entry name" value="CLEAVAGE AND POLYADENYLATION SPECIFICITY FACTOR SUBUNIT 2"/>
    <property type="match status" value="1"/>
</dbReference>
<dbReference type="Proteomes" id="UP001530293">
    <property type="component" value="Unassembled WGS sequence"/>
</dbReference>
<evidence type="ECO:0000313" key="8">
    <source>
        <dbReference type="Proteomes" id="UP001530293"/>
    </source>
</evidence>
<accession>A0ABD3MMD2</accession>
<feature type="region of interest" description="Disordered" evidence="5">
    <location>
        <begin position="347"/>
        <end position="366"/>
    </location>
</feature>
<protein>
    <recommendedName>
        <fullName evidence="4">Cleavage and polyadenylation specificity factor subunit 2</fullName>
    </recommendedName>
    <alternativeName>
        <fullName evidence="4">Cleavage and polyadenylation specificity factor 100 kDa subunit</fullName>
    </alternativeName>
</protein>
<keyword evidence="4" id="KW-0694">RNA-binding</keyword>
<feature type="compositionally biased region" description="Low complexity" evidence="5">
    <location>
        <begin position="350"/>
        <end position="364"/>
    </location>
</feature>
<dbReference type="InterPro" id="IPR025069">
    <property type="entry name" value="Cpsf2_C"/>
</dbReference>
<dbReference type="SUPFAM" id="SSF56281">
    <property type="entry name" value="Metallo-hydrolase/oxidoreductase"/>
    <property type="match status" value="1"/>
</dbReference>
<evidence type="ECO:0000256" key="1">
    <source>
        <dbReference type="ARBA" id="ARBA00004123"/>
    </source>
</evidence>
<keyword evidence="8" id="KW-1185">Reference proteome</keyword>
<gene>
    <name evidence="7" type="ORF">ACHAWU_001930</name>
</gene>
<dbReference type="Gene3D" id="3.40.50.10890">
    <property type="match status" value="1"/>
</dbReference>
<dbReference type="EMBL" id="JALLBG020000123">
    <property type="protein sequence ID" value="KAL3763357.1"/>
    <property type="molecule type" value="Genomic_DNA"/>
</dbReference>
<dbReference type="GO" id="GO:0003723">
    <property type="term" value="F:RNA binding"/>
    <property type="evidence" value="ECO:0007669"/>
    <property type="project" value="UniProtKB-KW"/>
</dbReference>
<dbReference type="Pfam" id="PF10996">
    <property type="entry name" value="Beta-Casp"/>
    <property type="match status" value="1"/>
</dbReference>
<comment type="caution">
    <text evidence="7">The sequence shown here is derived from an EMBL/GenBank/DDBJ whole genome shotgun (WGS) entry which is preliminary data.</text>
</comment>
<feature type="region of interest" description="Disordered" evidence="5">
    <location>
        <begin position="710"/>
        <end position="761"/>
    </location>
</feature>
<proteinExistence type="inferred from homology"/>
<dbReference type="Pfam" id="PF16661">
    <property type="entry name" value="Lactamase_B_6"/>
    <property type="match status" value="2"/>
</dbReference>
<comment type="subcellular location">
    <subcellularLocation>
        <location evidence="1 4">Nucleus</location>
    </subcellularLocation>
</comment>
<name>A0ABD3MMD2_9STRA</name>
<dbReference type="PANTHER" id="PTHR45922">
    <property type="entry name" value="CLEAVAGE AND POLYADENYLATION SPECIFICITY FACTOR SUBUNIT 2"/>
    <property type="match status" value="1"/>
</dbReference>
<feature type="compositionally biased region" description="Low complexity" evidence="5">
    <location>
        <begin position="10"/>
        <end position="45"/>
    </location>
</feature>
<feature type="compositionally biased region" description="Polar residues" evidence="5">
    <location>
        <begin position="96"/>
        <end position="106"/>
    </location>
</feature>
<feature type="domain" description="Beta-Casp" evidence="6">
    <location>
        <begin position="424"/>
        <end position="558"/>
    </location>
</feature>
<dbReference type="InterPro" id="IPR022712">
    <property type="entry name" value="Beta_Casp"/>
</dbReference>
<evidence type="ECO:0000256" key="2">
    <source>
        <dbReference type="ARBA" id="ARBA00022664"/>
    </source>
</evidence>
<evidence type="ECO:0000256" key="5">
    <source>
        <dbReference type="SAM" id="MobiDB-lite"/>
    </source>
</evidence>
<evidence type="ECO:0000256" key="4">
    <source>
        <dbReference type="RuleBase" id="RU365006"/>
    </source>
</evidence>
<dbReference type="AlphaFoldDB" id="A0ABD3MMD2"/>
<dbReference type="Gene3D" id="3.60.15.10">
    <property type="entry name" value="Ribonuclease Z/Hydroxyacylglutathione hydrolase-like"/>
    <property type="match status" value="2"/>
</dbReference>
<comment type="similarity">
    <text evidence="4">Belongs to the metallo-beta-lactamase superfamily. RNA-metabolizing metallo-beta-lactamase-like family. CPSF2/YSH1 subfamily.</text>
</comment>
<dbReference type="SMART" id="SM01027">
    <property type="entry name" value="Beta-Casp"/>
    <property type="match status" value="1"/>
</dbReference>
<evidence type="ECO:0000313" key="7">
    <source>
        <dbReference type="EMBL" id="KAL3763357.1"/>
    </source>
</evidence>
<organism evidence="7 8">
    <name type="scientific">Discostella pseudostelligera</name>
    <dbReference type="NCBI Taxonomy" id="259834"/>
    <lineage>
        <taxon>Eukaryota</taxon>
        <taxon>Sar</taxon>
        <taxon>Stramenopiles</taxon>
        <taxon>Ochrophyta</taxon>
        <taxon>Bacillariophyta</taxon>
        <taxon>Coscinodiscophyceae</taxon>
        <taxon>Thalassiosirophycidae</taxon>
        <taxon>Stephanodiscales</taxon>
        <taxon>Stephanodiscaceae</taxon>
        <taxon>Discostella</taxon>
    </lineage>
</organism>
<reference evidence="7 8" key="1">
    <citation type="submission" date="2024-10" db="EMBL/GenBank/DDBJ databases">
        <title>Updated reference genomes for cyclostephanoid diatoms.</title>
        <authorList>
            <person name="Roberts W.R."/>
            <person name="Alverson A.J."/>
        </authorList>
    </citation>
    <scope>NUCLEOTIDE SEQUENCE [LARGE SCALE GENOMIC DNA]</scope>
    <source>
        <strain evidence="7 8">AJA232-27</strain>
    </source>
</reference>
<keyword evidence="2 4" id="KW-0507">mRNA processing</keyword>
<dbReference type="GO" id="GO:0005634">
    <property type="term" value="C:nucleus"/>
    <property type="evidence" value="ECO:0007669"/>
    <property type="project" value="UniProtKB-SubCell"/>
</dbReference>
<feature type="compositionally biased region" description="Low complexity" evidence="5">
    <location>
        <begin position="710"/>
        <end position="744"/>
    </location>
</feature>
<feature type="region of interest" description="Disordered" evidence="5">
    <location>
        <begin position="1"/>
        <end position="60"/>
    </location>
</feature>
<dbReference type="InterPro" id="IPR027075">
    <property type="entry name" value="CPSF2"/>
</dbReference>
<dbReference type="Pfam" id="PF13299">
    <property type="entry name" value="CPSF100_C"/>
    <property type="match status" value="1"/>
</dbReference>
<evidence type="ECO:0000256" key="3">
    <source>
        <dbReference type="ARBA" id="ARBA00023242"/>
    </source>
</evidence>
<dbReference type="GO" id="GO:0006397">
    <property type="term" value="P:mRNA processing"/>
    <property type="evidence" value="ECO:0007669"/>
    <property type="project" value="UniProtKB-KW"/>
</dbReference>
<sequence>MLRITPIYGSSLSSSSPSFSVDGANNTADDSAAAAADGSNDNDATPTNNDEEDNPPEWLSSQVPTCTLVEYAGVRLLLNTGWDETLPLLPSSTSSEGKNSRNNSLPPNELPDNIDAILVCDSTLSSLGGLPLYFGASKSKTSRGNRAPRSLMSLQQHLTPTATTVVTKNEGAPTSSHHNNPPFFATYPTLKMGQMTMYDHHASLSLDGHNPGYSLEDVDAVFSTDSFTTLKYSQTVYLPMIAGDNSKEGATTVAEGNVGLDNKPHTVTTPLLAITPHLSGHVVGGCYWILRRLSDDATVVLAPTYHHAKEKHLAGSTLHTFGINADALVTMPGGPRGLLGKLYLPPPPASSSSLPPTSSATTTTVAAGKEQNDYHKLIKYNTNKKPILSPPMGNRSESELIESVMAALRRDGNVLLPVDASGRVLELLLILDKHWEKQRLSGAYNLIWVSPMSPNTIEYARSQLEWMAPPLGAQFDSQRGHPYALKHVSICSSISEMEYVIRNSNGNPTAVLASGASMDHGPARDLLLKWGGKPDNLILITDSTRCVPRGDVWFHRHLRGSGGAGEENKVMTQSNDSVGATGLVAEEAVDVTASTAADTDDKEVNEQQASLVGPALKPDSVSAYTTASQILYQWCAAKASGTEMPDEIIVDVHVPHRAPLKGAELQAFLAEEERELRSRQAEMEEKAMMKEIELARGRLRLGVGEGDEATVTTGTVTSDTSGGVQSTVVGPSKVSSTSGKTTASAGGGGLSSSSTRPKKKSRFDQKLFIKFSKPVHMTFDIREEAVGIGQPDSVAKFGIIESVGTSRSDVIEDDYGIAVKADCFVDIVTGVDPSKFAGKSSGRIGEDVMRRGLGIGLDGKKILVDSSGGAAAAGVAELGDNADGGDEGITEKMLEVVDLSTGKGIIKGRNGRPPIKVSVISRRLEVLAEIIYTPLEGRVDARAARQSVRALQPRHLVVIGGPRSNSLQLAEALRIVTTTLAVSPKGDNGKGASIAHIPKDGETVHLSVGHASYKVRLIDTPYLTKEEMDLDGKEFKSVEPYETKIGGCTVSLVDFVATGKKWAVDGSFVLAPRLHQSTLKQPSLMLSTREILLTDLRAEVTAMGMKAEYGALSGYSQLIVNGKIVVRKDNVTGKLNVEGPLCDDFFSVRSIVKNYFVTI</sequence>
<dbReference type="InterPro" id="IPR001279">
    <property type="entry name" value="Metallo-B-lactamas"/>
</dbReference>
<evidence type="ECO:0000259" key="6">
    <source>
        <dbReference type="SMART" id="SM01027"/>
    </source>
</evidence>